<dbReference type="InterPro" id="IPR011520">
    <property type="entry name" value="Vg_fam"/>
</dbReference>
<accession>A0AAN9CRV6</accession>
<dbReference type="PANTHER" id="PTHR15950:SF23">
    <property type="entry name" value="SI:CH73-52F15.5-RELATED"/>
    <property type="match status" value="1"/>
</dbReference>
<sequence>MEEDLGSPVAKVKEESSSVLLTYFQGDINSMVDEHFSRALSKATKPKGEHSKIKRNRRYAQTNELGSSQWEAQSQTRFQPMFPPEHLRLGTSSESQSNHHMSPHLPANNAGPWSGDSRQGMSLALPPMMYPSAVSSDGLMVAQQQYSNSLLNLLHNDRPDTSAMMGHSSKQELMSGWTKYPGFGDQMACDINLNSGVQVIEKKDLYWY</sequence>
<protein>
    <recommendedName>
        <fullName evidence="9">Transcription cofactor vestigial-like protein 1</fullName>
    </recommendedName>
</protein>
<feature type="region of interest" description="Disordered" evidence="6">
    <location>
        <begin position="89"/>
        <end position="118"/>
    </location>
</feature>
<keyword evidence="3" id="KW-0804">Transcription</keyword>
<evidence type="ECO:0000313" key="8">
    <source>
        <dbReference type="Proteomes" id="UP001364617"/>
    </source>
</evidence>
<evidence type="ECO:0000256" key="1">
    <source>
        <dbReference type="ARBA" id="ARBA00004123"/>
    </source>
</evidence>
<evidence type="ECO:0008006" key="9">
    <source>
        <dbReference type="Google" id="ProtNLM"/>
    </source>
</evidence>
<comment type="caution">
    <text evidence="7">The sequence shown here is derived from an EMBL/GenBank/DDBJ whole genome shotgun (WGS) entry which is preliminary data.</text>
</comment>
<dbReference type="Pfam" id="PF07545">
    <property type="entry name" value="Vg_Tdu"/>
    <property type="match status" value="1"/>
</dbReference>
<evidence type="ECO:0000256" key="2">
    <source>
        <dbReference type="ARBA" id="ARBA00023015"/>
    </source>
</evidence>
<keyword evidence="8" id="KW-1185">Reference proteome</keyword>
<feature type="compositionally biased region" description="Polar residues" evidence="6">
    <location>
        <begin position="59"/>
        <end position="73"/>
    </location>
</feature>
<feature type="compositionally biased region" description="Polar residues" evidence="6">
    <location>
        <begin position="90"/>
        <end position="100"/>
    </location>
</feature>
<dbReference type="EMBL" id="JAYKXH010000016">
    <property type="protein sequence ID" value="KAK7141407.1"/>
    <property type="molecule type" value="Genomic_DNA"/>
</dbReference>
<dbReference type="GO" id="GO:0006355">
    <property type="term" value="P:regulation of DNA-templated transcription"/>
    <property type="evidence" value="ECO:0007669"/>
    <property type="project" value="InterPro"/>
</dbReference>
<feature type="region of interest" description="Disordered" evidence="6">
    <location>
        <begin position="41"/>
        <end position="73"/>
    </location>
</feature>
<name>A0AAN9CRV6_9TELE</name>
<evidence type="ECO:0000256" key="5">
    <source>
        <dbReference type="ARBA" id="ARBA00025784"/>
    </source>
</evidence>
<evidence type="ECO:0000256" key="3">
    <source>
        <dbReference type="ARBA" id="ARBA00023163"/>
    </source>
</evidence>
<dbReference type="GO" id="GO:0005634">
    <property type="term" value="C:nucleus"/>
    <property type="evidence" value="ECO:0007669"/>
    <property type="project" value="UniProtKB-SubCell"/>
</dbReference>
<dbReference type="PANTHER" id="PTHR15950">
    <property type="entry name" value="TRANSCRIPTION COFACTOR VESTIGIAL-LIKE PROTEIN"/>
    <property type="match status" value="1"/>
</dbReference>
<keyword evidence="4" id="KW-0539">Nucleus</keyword>
<comment type="similarity">
    <text evidence="5">Belongs to the vestigial family.</text>
</comment>
<gene>
    <name evidence="7" type="ORF">R3I93_015532</name>
</gene>
<dbReference type="AlphaFoldDB" id="A0AAN9CRV6"/>
<evidence type="ECO:0000256" key="4">
    <source>
        <dbReference type="ARBA" id="ARBA00023242"/>
    </source>
</evidence>
<keyword evidence="2" id="KW-0805">Transcription regulation</keyword>
<evidence type="ECO:0000313" key="7">
    <source>
        <dbReference type="EMBL" id="KAK7141407.1"/>
    </source>
</evidence>
<dbReference type="Proteomes" id="UP001364617">
    <property type="component" value="Unassembled WGS sequence"/>
</dbReference>
<organism evidence="7 8">
    <name type="scientific">Phoxinus phoxinus</name>
    <name type="common">Eurasian minnow</name>
    <dbReference type="NCBI Taxonomy" id="58324"/>
    <lineage>
        <taxon>Eukaryota</taxon>
        <taxon>Metazoa</taxon>
        <taxon>Chordata</taxon>
        <taxon>Craniata</taxon>
        <taxon>Vertebrata</taxon>
        <taxon>Euteleostomi</taxon>
        <taxon>Actinopterygii</taxon>
        <taxon>Neopterygii</taxon>
        <taxon>Teleostei</taxon>
        <taxon>Ostariophysi</taxon>
        <taxon>Cypriniformes</taxon>
        <taxon>Leuciscidae</taxon>
        <taxon>Phoxininae</taxon>
        <taxon>Phoxinus</taxon>
    </lineage>
</organism>
<reference evidence="7 8" key="1">
    <citation type="submission" date="2024-02" db="EMBL/GenBank/DDBJ databases">
        <title>Chromosome-level genome assembly of the Eurasian Minnow (Phoxinus phoxinus).</title>
        <authorList>
            <person name="Oriowo T.O."/>
            <person name="Martin S."/>
            <person name="Stange M."/>
            <person name="Chrysostomakis Y."/>
            <person name="Brown T."/>
            <person name="Winkler S."/>
            <person name="Kukowka S."/>
            <person name="Myers E.W."/>
            <person name="Bohne A."/>
        </authorList>
    </citation>
    <scope>NUCLEOTIDE SEQUENCE [LARGE SCALE GENOMIC DNA]</scope>
    <source>
        <strain evidence="7">ZFMK-TIS-60720</strain>
        <tissue evidence="7">Whole Organism</tissue>
    </source>
</reference>
<proteinExistence type="inferred from homology"/>
<comment type="subcellular location">
    <subcellularLocation>
        <location evidence="1">Nucleus</location>
    </subcellularLocation>
</comment>
<evidence type="ECO:0000256" key="6">
    <source>
        <dbReference type="SAM" id="MobiDB-lite"/>
    </source>
</evidence>